<dbReference type="STRING" id="981085.W9R559"/>
<accession>W9R559</accession>
<protein>
    <recommendedName>
        <fullName evidence="4">Myb/SANT-like domain-containing protein</fullName>
    </recommendedName>
</protein>
<sequence>MLKKQYRKVYDMLNRSGFGWNDIKKCVEVDSDEAWLSYVQVNKDAEGWRNKSIPIYDRLANIFGKDRAIGRGVETPADMRVDVDDETEEDDTTRSVNQTSSRPSNRRKRSCLENMQDGMLEVASSFKKIFEQMRLIREQLIPGNGDGKDIALRVKERGLF</sequence>
<organism evidence="2 3">
    <name type="scientific">Morus notabilis</name>
    <dbReference type="NCBI Taxonomy" id="981085"/>
    <lineage>
        <taxon>Eukaryota</taxon>
        <taxon>Viridiplantae</taxon>
        <taxon>Streptophyta</taxon>
        <taxon>Embryophyta</taxon>
        <taxon>Tracheophyta</taxon>
        <taxon>Spermatophyta</taxon>
        <taxon>Magnoliopsida</taxon>
        <taxon>eudicotyledons</taxon>
        <taxon>Gunneridae</taxon>
        <taxon>Pentapetalae</taxon>
        <taxon>rosids</taxon>
        <taxon>fabids</taxon>
        <taxon>Rosales</taxon>
        <taxon>Moraceae</taxon>
        <taxon>Moreae</taxon>
        <taxon>Morus</taxon>
    </lineage>
</organism>
<feature type="compositionally biased region" description="Polar residues" evidence="1">
    <location>
        <begin position="94"/>
        <end position="103"/>
    </location>
</feature>
<dbReference type="PANTHER" id="PTHR46250:SF15">
    <property type="entry name" value="OS01G0523800 PROTEIN"/>
    <property type="match status" value="1"/>
</dbReference>
<reference evidence="3" key="1">
    <citation type="submission" date="2013-01" db="EMBL/GenBank/DDBJ databases">
        <title>Draft Genome Sequence of a Mulberry Tree, Morus notabilis C.K. Schneid.</title>
        <authorList>
            <person name="He N."/>
            <person name="Zhao S."/>
        </authorList>
    </citation>
    <scope>NUCLEOTIDE SEQUENCE</scope>
</reference>
<keyword evidence="3" id="KW-1185">Reference proteome</keyword>
<feature type="region of interest" description="Disordered" evidence="1">
    <location>
        <begin position="76"/>
        <end position="109"/>
    </location>
</feature>
<name>W9R559_9ROSA</name>
<evidence type="ECO:0008006" key="4">
    <source>
        <dbReference type="Google" id="ProtNLM"/>
    </source>
</evidence>
<evidence type="ECO:0000313" key="3">
    <source>
        <dbReference type="Proteomes" id="UP000030645"/>
    </source>
</evidence>
<evidence type="ECO:0000256" key="1">
    <source>
        <dbReference type="SAM" id="MobiDB-lite"/>
    </source>
</evidence>
<proteinExistence type="predicted"/>
<dbReference type="Proteomes" id="UP000030645">
    <property type="component" value="Unassembled WGS sequence"/>
</dbReference>
<dbReference type="AlphaFoldDB" id="W9R559"/>
<dbReference type="EMBL" id="KE344606">
    <property type="protein sequence ID" value="EXB70343.1"/>
    <property type="molecule type" value="Genomic_DNA"/>
</dbReference>
<gene>
    <name evidence="2" type="ORF">L484_003214</name>
</gene>
<evidence type="ECO:0000313" key="2">
    <source>
        <dbReference type="EMBL" id="EXB70343.1"/>
    </source>
</evidence>
<dbReference type="PANTHER" id="PTHR46250">
    <property type="entry name" value="MYB/SANT-LIKE DNA-BINDING DOMAIN PROTEIN-RELATED"/>
    <property type="match status" value="1"/>
</dbReference>